<gene>
    <name evidence="1" type="ORF">AVEN_258735_1</name>
</gene>
<dbReference type="AlphaFoldDB" id="A0A4Y2D1Z7"/>
<name>A0A4Y2D1Z7_ARAVE</name>
<proteinExistence type="predicted"/>
<dbReference type="EMBL" id="BGPR01000281">
    <property type="protein sequence ID" value="GBM10127.1"/>
    <property type="molecule type" value="Genomic_DNA"/>
</dbReference>
<reference evidence="1 2" key="1">
    <citation type="journal article" date="2019" name="Sci. Rep.">
        <title>Orb-weaving spider Araneus ventricosus genome elucidates the spidroin gene catalogue.</title>
        <authorList>
            <person name="Kono N."/>
            <person name="Nakamura H."/>
            <person name="Ohtoshi R."/>
            <person name="Moran D.A.P."/>
            <person name="Shinohara A."/>
            <person name="Yoshida Y."/>
            <person name="Fujiwara M."/>
            <person name="Mori M."/>
            <person name="Tomita M."/>
            <person name="Arakawa K."/>
        </authorList>
    </citation>
    <scope>NUCLEOTIDE SEQUENCE [LARGE SCALE GENOMIC DNA]</scope>
</reference>
<dbReference type="Proteomes" id="UP000499080">
    <property type="component" value="Unassembled WGS sequence"/>
</dbReference>
<evidence type="ECO:0000313" key="1">
    <source>
        <dbReference type="EMBL" id="GBM10127.1"/>
    </source>
</evidence>
<comment type="caution">
    <text evidence="1">The sequence shown here is derived from an EMBL/GenBank/DDBJ whole genome shotgun (WGS) entry which is preliminary data.</text>
</comment>
<protein>
    <submittedName>
        <fullName evidence="1">Uncharacterized protein</fullName>
    </submittedName>
</protein>
<organism evidence="1 2">
    <name type="scientific">Araneus ventricosus</name>
    <name type="common">Orbweaver spider</name>
    <name type="synonym">Epeira ventricosa</name>
    <dbReference type="NCBI Taxonomy" id="182803"/>
    <lineage>
        <taxon>Eukaryota</taxon>
        <taxon>Metazoa</taxon>
        <taxon>Ecdysozoa</taxon>
        <taxon>Arthropoda</taxon>
        <taxon>Chelicerata</taxon>
        <taxon>Arachnida</taxon>
        <taxon>Araneae</taxon>
        <taxon>Araneomorphae</taxon>
        <taxon>Entelegynae</taxon>
        <taxon>Araneoidea</taxon>
        <taxon>Araneidae</taxon>
        <taxon>Araneus</taxon>
    </lineage>
</organism>
<keyword evidence="2" id="KW-1185">Reference proteome</keyword>
<evidence type="ECO:0000313" key="2">
    <source>
        <dbReference type="Proteomes" id="UP000499080"/>
    </source>
</evidence>
<sequence length="111" mass="12361">MAGTLRKYAKECKEKFWDNTCQEAASSHQAFRIVKALLNKDESPCVSNLVLSSGTSLTAPLAQANVIAVSLIKRPPEERIPLDFSPTQNMSSDYDNLNCSFSMREFQNSLD</sequence>
<accession>A0A4Y2D1Z7</accession>